<protein>
    <submittedName>
        <fullName evidence="1">Uncharacterized protein</fullName>
    </submittedName>
</protein>
<gene>
    <name evidence="1" type="ORF">MET9862_02690</name>
</gene>
<reference evidence="1 2" key="1">
    <citation type="submission" date="2019-06" db="EMBL/GenBank/DDBJ databases">
        <authorList>
            <person name="Rodrigo-Torres L."/>
            <person name="Arahal R. D."/>
            <person name="Lucena T."/>
        </authorList>
    </citation>
    <scope>NUCLEOTIDE SEQUENCE [LARGE SCALE GENOMIC DNA]</scope>
    <source>
        <strain evidence="1 2">SB0023/3</strain>
    </source>
</reference>
<sequence length="144" mass="15740">MVAARKNDWSRDPVIRTIETTDWIIPEGGGNPALAGLHPWLAFLLEPWHDAILRAGVGSTDWLREASAAMSNCLLDWVDPDPAIARTLESARAASDLLAASIDRAPWADIETQRRLAIEAMTDLIDALRRAEASATKSVLGLSW</sequence>
<keyword evidence="2" id="KW-1185">Reference proteome</keyword>
<dbReference type="RefSeq" id="WP_142583455.1">
    <property type="nucleotide sequence ID" value="NZ_CABFPH010000034.1"/>
</dbReference>
<proteinExistence type="predicted"/>
<dbReference type="Proteomes" id="UP000410984">
    <property type="component" value="Unassembled WGS sequence"/>
</dbReference>
<evidence type="ECO:0000313" key="2">
    <source>
        <dbReference type="Proteomes" id="UP000410984"/>
    </source>
</evidence>
<dbReference type="OrthoDB" id="7996661at2"/>
<accession>A0A509ECU1</accession>
<name>A0A509ECU1_9HYPH</name>
<organism evidence="1 2">
    <name type="scientific">Methylobacterium symbioticum</name>
    <dbReference type="NCBI Taxonomy" id="2584084"/>
    <lineage>
        <taxon>Bacteria</taxon>
        <taxon>Pseudomonadati</taxon>
        <taxon>Pseudomonadota</taxon>
        <taxon>Alphaproteobacteria</taxon>
        <taxon>Hyphomicrobiales</taxon>
        <taxon>Methylobacteriaceae</taxon>
        <taxon>Methylobacterium</taxon>
    </lineage>
</organism>
<dbReference type="EMBL" id="CABFPH010000034">
    <property type="protein sequence ID" value="VUD72096.1"/>
    <property type="molecule type" value="Genomic_DNA"/>
</dbReference>
<dbReference type="AlphaFoldDB" id="A0A509ECU1"/>
<evidence type="ECO:0000313" key="1">
    <source>
        <dbReference type="EMBL" id="VUD72096.1"/>
    </source>
</evidence>